<feature type="domain" description="Glycosyl hydrolase family 63 C-terminal" evidence="15">
    <location>
        <begin position="307"/>
        <end position="800"/>
    </location>
</feature>
<dbReference type="SUPFAM" id="SSF48208">
    <property type="entry name" value="Six-hairpin glycosidases"/>
    <property type="match status" value="1"/>
</dbReference>
<dbReference type="Gene3D" id="1.50.10.10">
    <property type="match status" value="1"/>
</dbReference>
<comment type="catalytic activity">
    <reaction evidence="12">
        <text>N(4)-(alpha-D-Glc-(1-&gt;2)-alpha-D-Glc-(1-&gt;3)-alpha-D-Glc-(1-&gt;3)-alpha-D-Man-(1-&gt;2)-alpha-D-Man-(1-&gt;2)-alpha-D-Man-(1-&gt;3)-[alpha-D-Man-(1-&gt;2)-alpha-D-Man-(1-&gt;3)-[alpha-D-Man-(1-&gt;2)-alpha-D-Man-(1-&gt;6)]-alpha-D-Man-(1-&gt;6)]-beta-D-Man-(1-&gt;4)-beta-D-GlcNAc-(1-&gt;4)-beta-D-GlcNAc)-L-asparaginyl-[protein] + H2O = N(4)-(alpha-D-Glc-(1-&gt;3)-alpha-D-Glc-(1-&gt;3)-alpha-D-Man-(1-&gt;2)-alpha-D-Man-(1-&gt;2)-alpha-D-Man-(1-&gt;3)-[alpha-D-Man-(1-&gt;2)-alpha-D-Man-(1-&gt;3)-[alpha-D-Man-(1-&gt;2)-alpha-D-Man-(1-&gt;6)]-alpha-D-Man-(1-&gt;6)]-beta-D-Man-(1-&gt;4)-beta-D-GlcNAc-(1-&gt;4)-beta-D-GlcNAc)-L-asparaginyl-[protein] + beta-D-glucose</text>
        <dbReference type="Rhea" id="RHEA:55988"/>
        <dbReference type="Rhea" id="RHEA-COMP:12806"/>
        <dbReference type="Rhea" id="RHEA-COMP:14355"/>
        <dbReference type="ChEBI" id="CHEBI:15377"/>
        <dbReference type="ChEBI" id="CHEBI:15903"/>
        <dbReference type="ChEBI" id="CHEBI:59082"/>
        <dbReference type="ChEBI" id="CHEBI:132537"/>
        <dbReference type="EC" id="3.2.1.106"/>
    </reaction>
</comment>
<feature type="domain" description="Glycosyl hydrolase family 63 N-terminal" evidence="16">
    <location>
        <begin position="39"/>
        <end position="255"/>
    </location>
</feature>
<keyword evidence="7" id="KW-1133">Transmembrane helix</keyword>
<dbReference type="Proteomes" id="UP000190831">
    <property type="component" value="Chromosome D"/>
</dbReference>
<keyword evidence="9 13" id="KW-0325">Glycoprotein</keyword>
<evidence type="ECO:0000256" key="2">
    <source>
        <dbReference type="ARBA" id="ARBA00010833"/>
    </source>
</evidence>
<accession>A0A1G4MBF0</accession>
<comment type="similarity">
    <text evidence="2 12">Belongs to the glycosyl hydrolase 63 family.</text>
</comment>
<evidence type="ECO:0000256" key="12">
    <source>
        <dbReference type="RuleBase" id="RU368089"/>
    </source>
</evidence>
<evidence type="ECO:0000313" key="17">
    <source>
        <dbReference type="EMBL" id="SCW01034.1"/>
    </source>
</evidence>
<evidence type="ECO:0000256" key="9">
    <source>
        <dbReference type="ARBA" id="ARBA00023180"/>
    </source>
</evidence>
<feature type="chain" id="PRO_5009237269" description="Mannosyl-oligosaccharide glucosidase" evidence="14">
    <location>
        <begin position="18"/>
        <end position="807"/>
    </location>
</feature>
<dbReference type="GO" id="GO:0004573">
    <property type="term" value="F:Glc3Man9GlcNAc2 oligosaccharide glucosidase activity"/>
    <property type="evidence" value="ECO:0007669"/>
    <property type="project" value="UniProtKB-UniRule"/>
</dbReference>
<evidence type="ECO:0000256" key="7">
    <source>
        <dbReference type="ARBA" id="ARBA00022989"/>
    </source>
</evidence>
<dbReference type="STRING" id="4955.A0A1G4MBF0"/>
<evidence type="ECO:0000256" key="8">
    <source>
        <dbReference type="ARBA" id="ARBA00023136"/>
    </source>
</evidence>
<organism evidence="17 18">
    <name type="scientific">Lachancea fermentati</name>
    <name type="common">Zygosaccharomyces fermentati</name>
    <dbReference type="NCBI Taxonomy" id="4955"/>
    <lineage>
        <taxon>Eukaryota</taxon>
        <taxon>Fungi</taxon>
        <taxon>Dikarya</taxon>
        <taxon>Ascomycota</taxon>
        <taxon>Saccharomycotina</taxon>
        <taxon>Saccharomycetes</taxon>
        <taxon>Saccharomycetales</taxon>
        <taxon>Saccharomycetaceae</taxon>
        <taxon>Lachancea</taxon>
    </lineage>
</organism>
<dbReference type="Pfam" id="PF03200">
    <property type="entry name" value="Glyco_hydro_63"/>
    <property type="match status" value="1"/>
</dbReference>
<evidence type="ECO:0000259" key="16">
    <source>
        <dbReference type="Pfam" id="PF16923"/>
    </source>
</evidence>
<comment type="subcellular location">
    <subcellularLocation>
        <location evidence="1 12">Endoplasmic reticulum membrane</location>
        <topology evidence="1 12">Single-pass type II membrane protein</topology>
    </subcellularLocation>
</comment>
<evidence type="ECO:0000256" key="11">
    <source>
        <dbReference type="ARBA" id="ARBA00038888"/>
    </source>
</evidence>
<dbReference type="PANTHER" id="PTHR10412">
    <property type="entry name" value="MANNOSYL-OLIGOSACCHARIDE GLUCOSIDASE"/>
    <property type="match status" value="1"/>
</dbReference>
<dbReference type="InterPro" id="IPR038518">
    <property type="entry name" value="Glyco_hydro_63N_sf"/>
</dbReference>
<dbReference type="OMA" id="FNWYNTT"/>
<evidence type="ECO:0000256" key="4">
    <source>
        <dbReference type="ARBA" id="ARBA00022801"/>
    </source>
</evidence>
<dbReference type="Gene3D" id="2.70.98.110">
    <property type="entry name" value="Glycosyl hydrolase family 63, N-terminal domain"/>
    <property type="match status" value="1"/>
</dbReference>
<evidence type="ECO:0000256" key="14">
    <source>
        <dbReference type="SAM" id="SignalP"/>
    </source>
</evidence>
<evidence type="ECO:0000256" key="10">
    <source>
        <dbReference type="ARBA" id="ARBA00023295"/>
    </source>
</evidence>
<dbReference type="AlphaFoldDB" id="A0A1G4MBF0"/>
<dbReference type="GO" id="GO:0005789">
    <property type="term" value="C:endoplasmic reticulum membrane"/>
    <property type="evidence" value="ECO:0007669"/>
    <property type="project" value="UniProtKB-SubCell"/>
</dbReference>
<dbReference type="EC" id="3.2.1.106" evidence="11 12"/>
<dbReference type="InterPro" id="IPR012341">
    <property type="entry name" value="6hp_glycosidase-like_sf"/>
</dbReference>
<evidence type="ECO:0000313" key="18">
    <source>
        <dbReference type="Proteomes" id="UP000190831"/>
    </source>
</evidence>
<evidence type="ECO:0000256" key="13">
    <source>
        <dbReference type="RuleBase" id="RU369107"/>
    </source>
</evidence>
<dbReference type="GO" id="GO:0006487">
    <property type="term" value="P:protein N-linked glycosylation"/>
    <property type="evidence" value="ECO:0007669"/>
    <property type="project" value="UniProtKB-UniRule"/>
</dbReference>
<gene>
    <name evidence="17" type="ORF">LAFE_0D03620G</name>
</gene>
<keyword evidence="10 12" id="KW-0326">Glycosidase</keyword>
<keyword evidence="3" id="KW-0812">Transmembrane</keyword>
<evidence type="ECO:0000256" key="6">
    <source>
        <dbReference type="ARBA" id="ARBA00022968"/>
    </source>
</evidence>
<evidence type="ECO:0000259" key="15">
    <source>
        <dbReference type="Pfam" id="PF03200"/>
    </source>
</evidence>
<comment type="function">
    <text evidence="12">Cleaves the distal alpha 1,2-linked glucose residue from the Glc(3)Man(9)GlcNAc(2) oligosaccharide precursor.</text>
</comment>
<keyword evidence="6" id="KW-0735">Signal-anchor</keyword>
<reference evidence="17 18" key="1">
    <citation type="submission" date="2016-03" db="EMBL/GenBank/DDBJ databases">
        <authorList>
            <person name="Devillers H."/>
        </authorList>
    </citation>
    <scope>NUCLEOTIDE SEQUENCE [LARGE SCALE GENOMIC DNA]</scope>
    <source>
        <strain evidence="17">CBS 6772</strain>
    </source>
</reference>
<keyword evidence="8" id="KW-0472">Membrane</keyword>
<dbReference type="InterPro" id="IPR008928">
    <property type="entry name" value="6-hairpin_glycosidase_sf"/>
</dbReference>
<dbReference type="PANTHER" id="PTHR10412:SF11">
    <property type="entry name" value="MANNOSYL-OLIGOSACCHARIDE GLUCOSIDASE"/>
    <property type="match status" value="1"/>
</dbReference>
<protein>
    <recommendedName>
        <fullName evidence="11 12">Mannosyl-oligosaccharide glucosidase</fullName>
        <ecNumber evidence="11 12">3.2.1.106</ecNumber>
    </recommendedName>
    <alternativeName>
        <fullName evidence="13">Glucosidase I</fullName>
    </alternativeName>
</protein>
<dbReference type="OrthoDB" id="410058at2759"/>
<name>A0A1G4MBF0_LACFM</name>
<feature type="signal peptide" evidence="14">
    <location>
        <begin position="1"/>
        <end position="17"/>
    </location>
</feature>
<sequence length="807" mass="93414">MLIRLLNVALSILLAYALQEGRNSQSVDIDGYEQFTNQSLFWAPYRSNCYFGIRPRYVNDHPFMFGLMWMDSTHLEAMNKLRHLVDQNDKLDKYGWEVYDPRIGGKQTILDLDNNVNLTIYYFKSRDGANWGARIRGEPIDSQKLSTTSLVLYMNQNGGRENSHLVRSEPDSYGSENIKLRGLAPEMGEYDISINDLSGLYYSKGAPLHPDLDSSKTAHMSLTVPDDQVWIARDILQTLVGESIQTITSSSNKIDPVSFPSVFTIRNMHDFPPGNFHFIQKTFDLDKPFEFDIIFNNKASKQQIKSSSEFSAMIEWGLNEINNRFDNKFHIQHPEHKKFAQETLSNLMGGIGYFYGTQLVDRTTEFDDEQFEKIELSHPEEEGPLQLFSCVPSRAFFPRGFYWDEGFHLLQVMEYDFDLAFEIMQSWFELIEEDSGWVARELILGNEARSKVPEEFRVQNPNIANPPTLLLAFSEMLSRALAEQDDHNSQGEELNTFPFSTEELERQPDLLIVRAKKIFPKLLKHYDWFTNSQRGMVEEYVDYVDEKVHPMEAFRWIGRTFTHCLPSGMDDYPRAQPPDVAELHVDTLAWVGVMTRSMRKIAAVLSLKEEEEKFAAIEKNVIENLDILHWNPDDNCYCDITIDDESEDVREFVCHQGYISLLPFALKLMTPDSPKLKYLVDLMSDSDKLFTGFGLASLSKQDEYFETGEVYWRGPVWININYLCLDALVYYFQENECTDMETLGKARSLYSSLRENIISNMYRVWAHDGFVYENYNHRTGNGTGVRHFTGWSALVVNIIGRLPEQLY</sequence>
<evidence type="ECO:0000256" key="1">
    <source>
        <dbReference type="ARBA" id="ARBA00004648"/>
    </source>
</evidence>
<dbReference type="InterPro" id="IPR004888">
    <property type="entry name" value="Glycoside_hydrolase_63"/>
</dbReference>
<evidence type="ECO:0000256" key="5">
    <source>
        <dbReference type="ARBA" id="ARBA00022824"/>
    </source>
</evidence>
<keyword evidence="14" id="KW-0732">Signal</keyword>
<comment type="pathway">
    <text evidence="13">Glycan metabolism; N-glycan degradation.</text>
</comment>
<evidence type="ECO:0000256" key="3">
    <source>
        <dbReference type="ARBA" id="ARBA00022692"/>
    </source>
</evidence>
<dbReference type="EMBL" id="LT598492">
    <property type="protein sequence ID" value="SCW01034.1"/>
    <property type="molecule type" value="Genomic_DNA"/>
</dbReference>
<dbReference type="InterPro" id="IPR031631">
    <property type="entry name" value="Glyco_hydro_63N"/>
</dbReference>
<dbReference type="GO" id="GO:0009311">
    <property type="term" value="P:oligosaccharide metabolic process"/>
    <property type="evidence" value="ECO:0007669"/>
    <property type="project" value="UniProtKB-UniRule"/>
</dbReference>
<keyword evidence="4 12" id="KW-0378">Hydrolase</keyword>
<proteinExistence type="inferred from homology"/>
<dbReference type="Pfam" id="PF16923">
    <property type="entry name" value="Glyco_hydro_63N"/>
    <property type="match status" value="1"/>
</dbReference>
<keyword evidence="18" id="KW-1185">Reference proteome</keyword>
<dbReference type="InterPro" id="IPR031335">
    <property type="entry name" value="Glyco_hydro_63_C"/>
</dbReference>
<keyword evidence="5 12" id="KW-0256">Endoplasmic reticulum</keyword>